<feature type="signal peptide" evidence="1">
    <location>
        <begin position="1"/>
        <end position="20"/>
    </location>
</feature>
<dbReference type="Pfam" id="PF03992">
    <property type="entry name" value="ABM"/>
    <property type="match status" value="1"/>
</dbReference>
<evidence type="ECO:0000256" key="1">
    <source>
        <dbReference type="SAM" id="SignalP"/>
    </source>
</evidence>
<accession>A0ABQ4SKH7</accession>
<dbReference type="InterPro" id="IPR011008">
    <property type="entry name" value="Dimeric_a/b-barrel"/>
</dbReference>
<evidence type="ECO:0000313" key="4">
    <source>
        <dbReference type="Proteomes" id="UP001055153"/>
    </source>
</evidence>
<dbReference type="InterPro" id="IPR050744">
    <property type="entry name" value="AI-2_Isomerase_LsrG"/>
</dbReference>
<name>A0ABQ4SKH7_9HYPH</name>
<dbReference type="SUPFAM" id="SSF54909">
    <property type="entry name" value="Dimeric alpha+beta barrel"/>
    <property type="match status" value="1"/>
</dbReference>
<dbReference type="Gene3D" id="3.30.70.100">
    <property type="match status" value="1"/>
</dbReference>
<dbReference type="Proteomes" id="UP001055153">
    <property type="component" value="Unassembled WGS sequence"/>
</dbReference>
<dbReference type="PANTHER" id="PTHR33336">
    <property type="entry name" value="QUINOL MONOOXYGENASE YGIN-RELATED"/>
    <property type="match status" value="1"/>
</dbReference>
<feature type="domain" description="ABM" evidence="2">
    <location>
        <begin position="32"/>
        <end position="124"/>
    </location>
</feature>
<dbReference type="EMBL" id="BPQQ01000049">
    <property type="protein sequence ID" value="GJE02181.1"/>
    <property type="molecule type" value="Genomic_DNA"/>
</dbReference>
<comment type="caution">
    <text evidence="3">The sequence shown here is derived from an EMBL/GenBank/DDBJ whole genome shotgun (WGS) entry which is preliminary data.</text>
</comment>
<dbReference type="InterPro" id="IPR007138">
    <property type="entry name" value="ABM_dom"/>
</dbReference>
<protein>
    <submittedName>
        <fullName evidence="3">(4S)-4-hydroxy-5-phosphonooxypentane-2,3-dione isomerase</fullName>
    </submittedName>
</protein>
<keyword evidence="1" id="KW-0732">Signal</keyword>
<gene>
    <name evidence="3" type="primary">lsrG</name>
    <name evidence="3" type="ORF">GMJLKIPL_4125</name>
</gene>
<evidence type="ECO:0000259" key="2">
    <source>
        <dbReference type="PROSITE" id="PS51725"/>
    </source>
</evidence>
<sequence>MQWRTLAFLAASLLAGLVLAGAPVAGEAPGPYVRLAELEVDPAQLDRFKASVSEEIEASIRLEPGVLALQAVSLKDDPAQVRVFEIYRDIAAYATHLETPHFRKFKAETEGMVRSLKLFDTTPLALGTKADGYRTR</sequence>
<keyword evidence="3" id="KW-0413">Isomerase</keyword>
<reference evidence="3" key="1">
    <citation type="journal article" date="2021" name="Front. Microbiol.">
        <title>Comprehensive Comparative Genomics and Phenotyping of Methylobacterium Species.</title>
        <authorList>
            <person name="Alessa O."/>
            <person name="Ogura Y."/>
            <person name="Fujitani Y."/>
            <person name="Takami H."/>
            <person name="Hayashi T."/>
            <person name="Sahin N."/>
            <person name="Tani A."/>
        </authorList>
    </citation>
    <scope>NUCLEOTIDE SEQUENCE</scope>
    <source>
        <strain evidence="3">DSM 17168</strain>
    </source>
</reference>
<feature type="chain" id="PRO_5045119280" evidence="1">
    <location>
        <begin position="21"/>
        <end position="136"/>
    </location>
</feature>
<proteinExistence type="predicted"/>
<dbReference type="PANTHER" id="PTHR33336:SF3">
    <property type="entry name" value="ABM DOMAIN-CONTAINING PROTEIN"/>
    <property type="match status" value="1"/>
</dbReference>
<dbReference type="PROSITE" id="PS51725">
    <property type="entry name" value="ABM"/>
    <property type="match status" value="1"/>
</dbReference>
<organism evidence="3 4">
    <name type="scientific">Methylobacterium isbiliense</name>
    <dbReference type="NCBI Taxonomy" id="315478"/>
    <lineage>
        <taxon>Bacteria</taxon>
        <taxon>Pseudomonadati</taxon>
        <taxon>Pseudomonadota</taxon>
        <taxon>Alphaproteobacteria</taxon>
        <taxon>Hyphomicrobiales</taxon>
        <taxon>Methylobacteriaceae</taxon>
        <taxon>Methylobacterium</taxon>
    </lineage>
</organism>
<keyword evidence="4" id="KW-1185">Reference proteome</keyword>
<dbReference type="RefSeq" id="WP_238237674.1">
    <property type="nucleotide sequence ID" value="NZ_BPQQ01000049.1"/>
</dbReference>
<dbReference type="GO" id="GO:0016853">
    <property type="term" value="F:isomerase activity"/>
    <property type="evidence" value="ECO:0007669"/>
    <property type="project" value="UniProtKB-KW"/>
</dbReference>
<reference evidence="3" key="2">
    <citation type="submission" date="2021-08" db="EMBL/GenBank/DDBJ databases">
        <authorList>
            <person name="Tani A."/>
            <person name="Ola A."/>
            <person name="Ogura Y."/>
            <person name="Katsura K."/>
            <person name="Hayashi T."/>
        </authorList>
    </citation>
    <scope>NUCLEOTIDE SEQUENCE</scope>
    <source>
        <strain evidence="3">DSM 17168</strain>
    </source>
</reference>
<evidence type="ECO:0000313" key="3">
    <source>
        <dbReference type="EMBL" id="GJE02181.1"/>
    </source>
</evidence>